<evidence type="ECO:0000256" key="1">
    <source>
        <dbReference type="SAM" id="MobiDB-lite"/>
    </source>
</evidence>
<feature type="compositionally biased region" description="Low complexity" evidence="1">
    <location>
        <begin position="240"/>
        <end position="258"/>
    </location>
</feature>
<dbReference type="GeneTree" id="ENSGT00530000067093"/>
<organism evidence="2 3">
    <name type="scientific">Ciona intestinalis</name>
    <name type="common">Transparent sea squirt</name>
    <name type="synonym">Ascidia intestinalis</name>
    <dbReference type="NCBI Taxonomy" id="7719"/>
    <lineage>
        <taxon>Eukaryota</taxon>
        <taxon>Metazoa</taxon>
        <taxon>Chordata</taxon>
        <taxon>Tunicata</taxon>
        <taxon>Ascidiacea</taxon>
        <taxon>Phlebobranchia</taxon>
        <taxon>Cionidae</taxon>
        <taxon>Ciona</taxon>
    </lineage>
</organism>
<feature type="compositionally biased region" description="Polar residues" evidence="1">
    <location>
        <begin position="372"/>
        <end position="392"/>
    </location>
</feature>
<feature type="region of interest" description="Disordered" evidence="1">
    <location>
        <begin position="209"/>
        <end position="260"/>
    </location>
</feature>
<name>F6Z2D5_CIOIN</name>
<dbReference type="Ensembl" id="ENSCINT00000022716.2">
    <property type="protein sequence ID" value="ENSCINP00000022470.2"/>
    <property type="gene ID" value="ENSCING00000011863.2"/>
</dbReference>
<reference evidence="2" key="4">
    <citation type="submission" date="2025-09" db="UniProtKB">
        <authorList>
            <consortium name="Ensembl"/>
        </authorList>
    </citation>
    <scope>IDENTIFICATION</scope>
</reference>
<reference evidence="2" key="2">
    <citation type="journal article" date="2008" name="Genome Biol.">
        <title>Improved genome assembly and evidence-based global gene model set for the chordate Ciona intestinalis: new insight into intron and operon populations.</title>
        <authorList>
            <person name="Satou Y."/>
            <person name="Mineta K."/>
            <person name="Ogasawara M."/>
            <person name="Sasakura Y."/>
            <person name="Shoguchi E."/>
            <person name="Ueno K."/>
            <person name="Yamada L."/>
            <person name="Matsumoto J."/>
            <person name="Wasserscheid J."/>
            <person name="Dewar K."/>
            <person name="Wiley G.B."/>
            <person name="Macmil S.L."/>
            <person name="Roe B.A."/>
            <person name="Zeller R.W."/>
            <person name="Hastings K.E."/>
            <person name="Lemaire P."/>
            <person name="Lindquist E."/>
            <person name="Endo T."/>
            <person name="Hotta K."/>
            <person name="Inaba K."/>
        </authorList>
    </citation>
    <scope>NUCLEOTIDE SEQUENCE [LARGE SCALE GENOMIC DNA]</scope>
    <source>
        <strain evidence="2">wild type</strain>
    </source>
</reference>
<reference evidence="2" key="3">
    <citation type="submission" date="2025-08" db="UniProtKB">
        <authorList>
            <consortium name="Ensembl"/>
        </authorList>
    </citation>
    <scope>IDENTIFICATION</scope>
</reference>
<feature type="region of interest" description="Disordered" evidence="1">
    <location>
        <begin position="351"/>
        <end position="396"/>
    </location>
</feature>
<dbReference type="HOGENOM" id="CLU_528483_0_0_1"/>
<accession>F6Z2D5</accession>
<feature type="compositionally biased region" description="Basic residues" evidence="1">
    <location>
        <begin position="214"/>
        <end position="239"/>
    </location>
</feature>
<sequence length="516" mass="59333">MTYNSPSNQLVLINRGTQQFTPQIKPYNQHVTPINPQTALPTQTPPTTCPNQLNPTKTPQNLVWSQIPQLQRPQISPKPQGNYPNPILNPYYQQIWRPAQTYTQPMTYQSPIVSANQQELCAKPNDVTPLQKNSVEQKLEDTIKRQRELIGKLVTAIIHDRLRSHKQNPTGDVSDDVDKLLTSHEDLLHDISYEAISAIRLYRSRKIINPGNSRTKKTKRTRKATSEKKFHRKRNRKWTRSPPISSRRHASSSNVSHSTTGCDVTKVKQWLNRTTTRLIRNNSIQRRVYEAGDASSSASQQLDDVSGSDVTLNDFRKMKFPDSRLYSLRQEFARQLKLLKDEFEIVASSTDTTDVKPTSHHGKCDSNDWKPLTSSAMTSSSEDLNSMTSCNDESPDELLNSLEKKYKLRQRRKLVPWSLRSKPLRNCRKFRCSQHSVIMTSESDSDDITINRPRHISGTNENFQARAMKKIKHMRAVWRKVQSKEPRLTDVKYLRKDKTTGVELEGSNQDPRLPTD</sequence>
<keyword evidence="3" id="KW-1185">Reference proteome</keyword>
<proteinExistence type="predicted"/>
<evidence type="ECO:0000313" key="2">
    <source>
        <dbReference type="Ensembl" id="ENSCINP00000022470.2"/>
    </source>
</evidence>
<dbReference type="InParanoid" id="F6Z2D5"/>
<evidence type="ECO:0000313" key="3">
    <source>
        <dbReference type="Proteomes" id="UP000008144"/>
    </source>
</evidence>
<dbReference type="Proteomes" id="UP000008144">
    <property type="component" value="Chromosome 7"/>
</dbReference>
<protein>
    <submittedName>
        <fullName evidence="2">Uncharacterized protein</fullName>
    </submittedName>
</protein>
<reference evidence="3" key="1">
    <citation type="journal article" date="2002" name="Science">
        <title>The draft genome of Ciona intestinalis: insights into chordate and vertebrate origins.</title>
        <authorList>
            <person name="Dehal P."/>
            <person name="Satou Y."/>
            <person name="Campbell R.K."/>
            <person name="Chapman J."/>
            <person name="Degnan B."/>
            <person name="De Tomaso A."/>
            <person name="Davidson B."/>
            <person name="Di Gregorio A."/>
            <person name="Gelpke M."/>
            <person name="Goodstein D.M."/>
            <person name="Harafuji N."/>
            <person name="Hastings K.E."/>
            <person name="Ho I."/>
            <person name="Hotta K."/>
            <person name="Huang W."/>
            <person name="Kawashima T."/>
            <person name="Lemaire P."/>
            <person name="Martinez D."/>
            <person name="Meinertzhagen I.A."/>
            <person name="Necula S."/>
            <person name="Nonaka M."/>
            <person name="Putnam N."/>
            <person name="Rash S."/>
            <person name="Saiga H."/>
            <person name="Satake M."/>
            <person name="Terry A."/>
            <person name="Yamada L."/>
            <person name="Wang H.G."/>
            <person name="Awazu S."/>
            <person name="Azumi K."/>
            <person name="Boore J."/>
            <person name="Branno M."/>
            <person name="Chin-Bow S."/>
            <person name="DeSantis R."/>
            <person name="Doyle S."/>
            <person name="Francino P."/>
            <person name="Keys D.N."/>
            <person name="Haga S."/>
            <person name="Hayashi H."/>
            <person name="Hino K."/>
            <person name="Imai K.S."/>
            <person name="Inaba K."/>
            <person name="Kano S."/>
            <person name="Kobayashi K."/>
            <person name="Kobayashi M."/>
            <person name="Lee B.I."/>
            <person name="Makabe K.W."/>
            <person name="Manohar C."/>
            <person name="Matassi G."/>
            <person name="Medina M."/>
            <person name="Mochizuki Y."/>
            <person name="Mount S."/>
            <person name="Morishita T."/>
            <person name="Miura S."/>
            <person name="Nakayama A."/>
            <person name="Nishizaka S."/>
            <person name="Nomoto H."/>
            <person name="Ohta F."/>
            <person name="Oishi K."/>
            <person name="Rigoutsos I."/>
            <person name="Sano M."/>
            <person name="Sasaki A."/>
            <person name="Sasakura Y."/>
            <person name="Shoguchi E."/>
            <person name="Shin-i T."/>
            <person name="Spagnuolo A."/>
            <person name="Stainier D."/>
            <person name="Suzuki M.M."/>
            <person name="Tassy O."/>
            <person name="Takatori N."/>
            <person name="Tokuoka M."/>
            <person name="Yagi K."/>
            <person name="Yoshizaki F."/>
            <person name="Wada S."/>
            <person name="Zhang C."/>
            <person name="Hyatt P.D."/>
            <person name="Larimer F."/>
            <person name="Detter C."/>
            <person name="Doggett N."/>
            <person name="Glavina T."/>
            <person name="Hawkins T."/>
            <person name="Richardson P."/>
            <person name="Lucas S."/>
            <person name="Kohara Y."/>
            <person name="Levine M."/>
            <person name="Satoh N."/>
            <person name="Rokhsar D.S."/>
        </authorList>
    </citation>
    <scope>NUCLEOTIDE SEQUENCE [LARGE SCALE GENOMIC DNA]</scope>
</reference>
<dbReference type="AlphaFoldDB" id="F6Z2D5"/>
<dbReference type="EMBL" id="EAAA01002491">
    <property type="status" value="NOT_ANNOTATED_CDS"/>
    <property type="molecule type" value="Genomic_DNA"/>
</dbReference>